<dbReference type="Pfam" id="PF01466">
    <property type="entry name" value="Skp1"/>
    <property type="match status" value="1"/>
</dbReference>
<keyword evidence="2 3" id="KW-0833">Ubl conjugation pathway</keyword>
<dbReference type="Proteomes" id="UP001652680">
    <property type="component" value="Unassembled WGS sequence"/>
</dbReference>
<sequence>MPSIKLQTSDEKIFDIDIEVAKRFGLIQTMLNCCDEKSDENDIVQLPNVKSTTFEKVLSWAKQHKDDLKTTEDDECNEDSTKEISSWDAKFLEVDNGTLFEIILAANYLEIPELLQLTCKAVANSIKGKSPDDIRKFFNIKQGSSIATHNMPDAEEKQGLI</sequence>
<reference evidence="6" key="2">
    <citation type="submission" date="2025-05" db="UniProtKB">
        <authorList>
            <consortium name="EnsemblMetazoa"/>
        </authorList>
    </citation>
    <scope>IDENTIFICATION</scope>
</reference>
<dbReference type="PANTHER" id="PTHR11165">
    <property type="entry name" value="SKP1"/>
    <property type="match status" value="1"/>
</dbReference>
<evidence type="ECO:0000313" key="6">
    <source>
        <dbReference type="EnsemblMetazoa" id="XP_044313455.1"/>
    </source>
</evidence>
<dbReference type="SUPFAM" id="SSF81382">
    <property type="entry name" value="Skp1 dimerisation domain-like"/>
    <property type="match status" value="1"/>
</dbReference>
<dbReference type="PIRSF" id="PIRSF028729">
    <property type="entry name" value="E3_ubiquit_lig_SCF_Skp"/>
    <property type="match status" value="1"/>
</dbReference>
<dbReference type="InterPro" id="IPR036296">
    <property type="entry name" value="SKP1-like_dim_sf"/>
</dbReference>
<evidence type="ECO:0008006" key="8">
    <source>
        <dbReference type="Google" id="ProtNLM"/>
    </source>
</evidence>
<dbReference type="RefSeq" id="XP_044313455.1">
    <property type="nucleotide sequence ID" value="XM_044457520.1"/>
</dbReference>
<protein>
    <recommendedName>
        <fullName evidence="8">S-phase kinase-associated protein 1</fullName>
    </recommendedName>
</protein>
<accession>A0ABM5J3Q7</accession>
<organism evidence="6 7">
    <name type="scientific">Drosophila rhopaloa</name>
    <name type="common">Fruit fly</name>
    <dbReference type="NCBI Taxonomy" id="1041015"/>
    <lineage>
        <taxon>Eukaryota</taxon>
        <taxon>Metazoa</taxon>
        <taxon>Ecdysozoa</taxon>
        <taxon>Arthropoda</taxon>
        <taxon>Hexapoda</taxon>
        <taxon>Insecta</taxon>
        <taxon>Pterygota</taxon>
        <taxon>Neoptera</taxon>
        <taxon>Endopterygota</taxon>
        <taxon>Diptera</taxon>
        <taxon>Brachycera</taxon>
        <taxon>Muscomorpha</taxon>
        <taxon>Ephydroidea</taxon>
        <taxon>Drosophilidae</taxon>
        <taxon>Drosophila</taxon>
        <taxon>Sophophora</taxon>
    </lineage>
</organism>
<dbReference type="EnsemblMetazoa" id="XM_044457520.1">
    <property type="protein sequence ID" value="XP_044313455.1"/>
    <property type="gene ID" value="LOC108041719"/>
</dbReference>
<evidence type="ECO:0000256" key="3">
    <source>
        <dbReference type="PIRNR" id="PIRNR028729"/>
    </source>
</evidence>
<dbReference type="Gene3D" id="3.30.710.10">
    <property type="entry name" value="Potassium Channel Kv1.1, Chain A"/>
    <property type="match status" value="1"/>
</dbReference>
<feature type="domain" description="SKP1 component dimerisation" evidence="4">
    <location>
        <begin position="113"/>
        <end position="142"/>
    </location>
</feature>
<dbReference type="GeneID" id="108041719"/>
<reference evidence="7" key="1">
    <citation type="journal article" date="2021" name="Elife">
        <title>Highly contiguous assemblies of 101 drosophilid genomes.</title>
        <authorList>
            <person name="Kim B.Y."/>
            <person name="Wang J.R."/>
            <person name="Miller D.E."/>
            <person name="Barmina O."/>
            <person name="Delaney E."/>
            <person name="Thompson A."/>
            <person name="Comeault A.A."/>
            <person name="Peede D."/>
            <person name="D'Agostino E.R."/>
            <person name="Pelaez J."/>
            <person name="Aguilar J.M."/>
            <person name="Haji D."/>
            <person name="Matsunaga T."/>
            <person name="Armstrong E.E."/>
            <person name="Zych M."/>
            <person name="Ogawa Y."/>
            <person name="Stamenkovic-Radak M."/>
            <person name="Jelic M."/>
            <person name="Veselinovic M.S."/>
            <person name="Tanaskovic M."/>
            <person name="Eric P."/>
            <person name="Gao J.J."/>
            <person name="Katoh T.K."/>
            <person name="Toda M.J."/>
            <person name="Watabe H."/>
            <person name="Watada M."/>
            <person name="Davis J.S."/>
            <person name="Moyle L.C."/>
            <person name="Manoli G."/>
            <person name="Bertolini E."/>
            <person name="Kostal V."/>
            <person name="Hawley R.S."/>
            <person name="Takahashi A."/>
            <person name="Jones C.D."/>
            <person name="Price D.K."/>
            <person name="Whiteman N."/>
            <person name="Kopp A."/>
            <person name="Matute D.R."/>
            <person name="Petrov D.A."/>
        </authorList>
    </citation>
    <scope>NUCLEOTIDE SEQUENCE [LARGE SCALE GENOMIC DNA]</scope>
</reference>
<evidence type="ECO:0000259" key="5">
    <source>
        <dbReference type="Pfam" id="PF03931"/>
    </source>
</evidence>
<dbReference type="InterPro" id="IPR016073">
    <property type="entry name" value="Skp1_comp_POZ"/>
</dbReference>
<dbReference type="Pfam" id="PF03931">
    <property type="entry name" value="Skp1_POZ"/>
    <property type="match status" value="1"/>
</dbReference>
<evidence type="ECO:0000256" key="1">
    <source>
        <dbReference type="ARBA" id="ARBA00009993"/>
    </source>
</evidence>
<dbReference type="InterPro" id="IPR016897">
    <property type="entry name" value="SKP1"/>
</dbReference>
<dbReference type="SMART" id="SM00512">
    <property type="entry name" value="Skp1"/>
    <property type="match status" value="1"/>
</dbReference>
<comment type="pathway">
    <text evidence="3">Protein modification; protein ubiquitination.</text>
</comment>
<evidence type="ECO:0000256" key="2">
    <source>
        <dbReference type="ARBA" id="ARBA00022786"/>
    </source>
</evidence>
<keyword evidence="7" id="KW-1185">Reference proteome</keyword>
<evidence type="ECO:0000259" key="4">
    <source>
        <dbReference type="Pfam" id="PF01466"/>
    </source>
</evidence>
<comment type="similarity">
    <text evidence="1 3">Belongs to the SKP1 family.</text>
</comment>
<name>A0ABM5J3Q7_DRORH</name>
<dbReference type="InterPro" id="IPR016072">
    <property type="entry name" value="Skp1_comp_dimer"/>
</dbReference>
<evidence type="ECO:0000313" key="7">
    <source>
        <dbReference type="Proteomes" id="UP001652680"/>
    </source>
</evidence>
<dbReference type="InterPro" id="IPR011333">
    <property type="entry name" value="SKP1/BTB/POZ_sf"/>
</dbReference>
<dbReference type="InterPro" id="IPR001232">
    <property type="entry name" value="SKP1-like"/>
</dbReference>
<proteinExistence type="inferred from homology"/>
<feature type="domain" description="SKP1 component POZ" evidence="5">
    <location>
        <begin position="2"/>
        <end position="66"/>
    </location>
</feature>
<dbReference type="SUPFAM" id="SSF54695">
    <property type="entry name" value="POZ domain"/>
    <property type="match status" value="1"/>
</dbReference>
<dbReference type="CDD" id="cd18322">
    <property type="entry name" value="BTB_POZ_SKP1"/>
    <property type="match status" value="1"/>
</dbReference>